<dbReference type="PANTHER" id="PTHR21228:SF40">
    <property type="entry name" value="LD45607P"/>
    <property type="match status" value="1"/>
</dbReference>
<evidence type="ECO:0000313" key="2">
    <source>
        <dbReference type="Proteomes" id="UP000007800"/>
    </source>
</evidence>
<gene>
    <name evidence="1" type="ORF">Pmar_PMAR021171</name>
</gene>
<dbReference type="PANTHER" id="PTHR21228">
    <property type="entry name" value="FAST LEU-RICH DOMAIN-CONTAINING"/>
    <property type="match status" value="1"/>
</dbReference>
<evidence type="ECO:0000313" key="1">
    <source>
        <dbReference type="EMBL" id="EER14418.1"/>
    </source>
</evidence>
<protein>
    <submittedName>
        <fullName evidence="1">Uncharacterized protein</fullName>
    </submittedName>
</protein>
<dbReference type="GO" id="GO:0000963">
    <property type="term" value="P:mitochondrial RNA processing"/>
    <property type="evidence" value="ECO:0007669"/>
    <property type="project" value="TreeGrafter"/>
</dbReference>
<dbReference type="InParanoid" id="C5KM57"/>
<name>C5KM57_PERM5</name>
<dbReference type="GO" id="GO:0035770">
    <property type="term" value="C:ribonucleoprotein granule"/>
    <property type="evidence" value="ECO:0007669"/>
    <property type="project" value="TreeGrafter"/>
</dbReference>
<dbReference type="GO" id="GO:0044528">
    <property type="term" value="P:regulation of mitochondrial mRNA stability"/>
    <property type="evidence" value="ECO:0007669"/>
    <property type="project" value="TreeGrafter"/>
</dbReference>
<dbReference type="OrthoDB" id="538249at2759"/>
<dbReference type="GO" id="GO:0009507">
    <property type="term" value="C:chloroplast"/>
    <property type="evidence" value="ECO:0007669"/>
    <property type="project" value="GOC"/>
</dbReference>
<dbReference type="Proteomes" id="UP000007800">
    <property type="component" value="Unassembled WGS sequence"/>
</dbReference>
<keyword evidence="2" id="KW-1185">Reference proteome</keyword>
<dbReference type="RefSeq" id="XP_002782623.1">
    <property type="nucleotide sequence ID" value="XM_002782577.1"/>
</dbReference>
<dbReference type="GeneID" id="9044791"/>
<dbReference type="EMBL" id="GG674250">
    <property type="protein sequence ID" value="EER14418.1"/>
    <property type="molecule type" value="Genomic_DNA"/>
</dbReference>
<dbReference type="GO" id="GO:0003723">
    <property type="term" value="F:RNA binding"/>
    <property type="evidence" value="ECO:0007669"/>
    <property type="project" value="TreeGrafter"/>
</dbReference>
<dbReference type="InterPro" id="IPR050870">
    <property type="entry name" value="FAST_kinase"/>
</dbReference>
<proteinExistence type="predicted"/>
<dbReference type="GO" id="GO:1901259">
    <property type="term" value="P:chloroplast rRNA processing"/>
    <property type="evidence" value="ECO:0007669"/>
    <property type="project" value="TreeGrafter"/>
</dbReference>
<reference evidence="1 2" key="1">
    <citation type="submission" date="2008-07" db="EMBL/GenBank/DDBJ databases">
        <authorList>
            <person name="El-Sayed N."/>
            <person name="Caler E."/>
            <person name="Inman J."/>
            <person name="Amedeo P."/>
            <person name="Hass B."/>
            <person name="Wortman J."/>
        </authorList>
    </citation>
    <scope>NUCLEOTIDE SEQUENCE [LARGE SCALE GENOMIC DNA]</scope>
    <source>
        <strain evidence="2">ATCC 50983 / TXsc</strain>
    </source>
</reference>
<dbReference type="AlphaFoldDB" id="C5KM57"/>
<organism evidence="2">
    <name type="scientific">Perkinsus marinus (strain ATCC 50983 / TXsc)</name>
    <dbReference type="NCBI Taxonomy" id="423536"/>
    <lineage>
        <taxon>Eukaryota</taxon>
        <taxon>Sar</taxon>
        <taxon>Alveolata</taxon>
        <taxon>Perkinsozoa</taxon>
        <taxon>Perkinsea</taxon>
        <taxon>Perkinsida</taxon>
        <taxon>Perkinsidae</taxon>
        <taxon>Perkinsus</taxon>
    </lineage>
</organism>
<dbReference type="OMA" id="WISYDVE"/>
<sequence length="388" mass="41665">MWGCASCYSAAAEEDGSREHIVEIVKKVMVEFFRRDGIGFESRHVSNIVWSLGTIQLPLSRDFLLRLLSACTAVSDDFKDQEDANTIWGLARLSAAAPAADEGIHAIRKYIIGRVLRRTDWGVLRPEEFGMVLWGVAVGVGSEADTIVLERLARAASALGRRMATEPSSHRAIANVLWAFASLRYADDNLLRFISLTSPTVARSGSGRHLSNVVCALSDLGCALPDELLDAAIKACSYPPSNATGRHAAGLLRAVAASVNRREVGAAELVPLVATVWKFYDGEGEATARQLFIASLWSSLCTPSPLMTDRKEIEMVVSGAMQGFAVDDAASSRIHGDVAMALRRIVGPKMLVETSAYGLSVDIGLGGSDSDWFHAGHGLPRTGFSAGF</sequence>
<accession>C5KM57</accession>
<dbReference type="GO" id="GO:0005759">
    <property type="term" value="C:mitochondrial matrix"/>
    <property type="evidence" value="ECO:0007669"/>
    <property type="project" value="TreeGrafter"/>
</dbReference>